<feature type="region of interest" description="Disordered" evidence="1">
    <location>
        <begin position="40"/>
        <end position="111"/>
    </location>
</feature>
<reference evidence="2 3" key="1">
    <citation type="submission" date="2023-10" db="EMBL/GenBank/DDBJ databases">
        <title>Noviherbaspirillum sp. CPCC 100848 genome assembly.</title>
        <authorList>
            <person name="Li X.Y."/>
            <person name="Fang X.M."/>
        </authorList>
    </citation>
    <scope>NUCLEOTIDE SEQUENCE [LARGE SCALE GENOMIC DNA]</scope>
    <source>
        <strain evidence="2 3">CPCC 100848</strain>
    </source>
</reference>
<evidence type="ECO:0000313" key="2">
    <source>
        <dbReference type="EMBL" id="MEC4723350.1"/>
    </source>
</evidence>
<dbReference type="EMBL" id="JAWIIV010000051">
    <property type="protein sequence ID" value="MEC4723350.1"/>
    <property type="molecule type" value="Genomic_DNA"/>
</dbReference>
<protein>
    <submittedName>
        <fullName evidence="2">Uncharacterized protein</fullName>
    </submittedName>
</protein>
<evidence type="ECO:0000313" key="3">
    <source>
        <dbReference type="Proteomes" id="UP001352263"/>
    </source>
</evidence>
<gene>
    <name evidence="2" type="ORF">RY831_29820</name>
</gene>
<sequence length="815" mass="89202">MFNRNVGSTSLLNVSYQIHNNLPHQQTGSSSALSQKIPADTAIPTGSSRHRGRGTFRRLLATPDREEGGSRSRLRSLASNLFRRNRSESVTPSRSQTASTERAGARSPLSMQFSDLSGRFSSVSMKLRNRERDAQYARRRAEIRAERTNAALASTATAETSGNGAIRSQVSTSIRNALLNTRDREDAVFLMVGYSPTGGGHTGRTLDIIDIALNDNNLKEGDTAIFHVPSIWNDKPRPSQLDSLAQKMQARGITVVMAEADKSVHGYLKPDGSSDDPKILERFALLPKRARADVTSILDAKPYAKNGDFAEMPSISANHLMDSLEEIIGGDAMRTKVKVLTDMDPSLQKAAKIYEVPGDNRVDQQNHAILLALDPNLRRIQNDNFRPELGLLAKVISGNKEHVSHIGLGDRNTLLGVVNAARTLGIVPDDTKLSARNKVVDFLLANGNPVNIKGPGQVQGIMTHGDVQTAKDIDNVVYVYAHGNQNAVAQKVNSELDRSEDQARLTAEKIHHQITRGAETAQEYRRTMFVFCGPNTLRTNADGSSKGNAMHLAYLADGDGVTTSGAGTHGEFSYLHKSCGSQSRLLALPIAGHNEQEANASYLAEDDATGEYVTVRAEGEHLDAAVNTFVKVSYDAAEGKYANGTMQQFLASVSENNSYARQGKQILFDNMISPESEHIRTTEISMRDRPELTAARKYMKLAFQAMVEIESVLNRSPGEEENLRDPGNIRIQIQMSQKSAPQTLTLSQLSRQLNSKRDLTNLLGADSKARDLAGLKNMTRNLITNIAAGSLSKADIKREIHLIKERFGHELTTGF</sequence>
<name>A0ABU6JI46_9BURK</name>
<proteinExistence type="predicted"/>
<organism evidence="2 3">
    <name type="scientific">Noviherbaspirillum album</name>
    <dbReference type="NCBI Taxonomy" id="3080276"/>
    <lineage>
        <taxon>Bacteria</taxon>
        <taxon>Pseudomonadati</taxon>
        <taxon>Pseudomonadota</taxon>
        <taxon>Betaproteobacteria</taxon>
        <taxon>Burkholderiales</taxon>
        <taxon>Oxalobacteraceae</taxon>
        <taxon>Noviherbaspirillum</taxon>
    </lineage>
</organism>
<feature type="compositionally biased region" description="Polar residues" evidence="1">
    <location>
        <begin position="88"/>
        <end position="100"/>
    </location>
</feature>
<keyword evidence="3" id="KW-1185">Reference proteome</keyword>
<accession>A0ABU6JI46</accession>
<evidence type="ECO:0000256" key="1">
    <source>
        <dbReference type="SAM" id="MobiDB-lite"/>
    </source>
</evidence>
<dbReference type="Proteomes" id="UP001352263">
    <property type="component" value="Unassembled WGS sequence"/>
</dbReference>
<comment type="caution">
    <text evidence="2">The sequence shown here is derived from an EMBL/GenBank/DDBJ whole genome shotgun (WGS) entry which is preliminary data.</text>
</comment>
<dbReference type="RefSeq" id="WP_326509972.1">
    <property type="nucleotide sequence ID" value="NZ_JAWIIV010000051.1"/>
</dbReference>